<evidence type="ECO:0000256" key="4">
    <source>
        <dbReference type="ARBA" id="ARBA00023163"/>
    </source>
</evidence>
<dbReference type="AlphaFoldDB" id="A0A523S3V0"/>
<evidence type="ECO:0000256" key="2">
    <source>
        <dbReference type="ARBA" id="ARBA00023015"/>
    </source>
</evidence>
<feature type="non-terminal residue" evidence="7">
    <location>
        <position position="85"/>
    </location>
</feature>
<evidence type="ECO:0000313" key="7">
    <source>
        <dbReference type="EMBL" id="TET12509.1"/>
    </source>
</evidence>
<gene>
    <name evidence="7" type="ORF">E3J84_01550</name>
</gene>
<evidence type="ECO:0000256" key="1">
    <source>
        <dbReference type="ARBA" id="ARBA00022490"/>
    </source>
</evidence>
<dbReference type="FunFam" id="1.10.10.200:FF:000002">
    <property type="entry name" value="Probable transcriptional regulatory protein CLM62_37755"/>
    <property type="match status" value="1"/>
</dbReference>
<dbReference type="InterPro" id="IPR002876">
    <property type="entry name" value="Transcrip_reg_TACO1-like"/>
</dbReference>
<dbReference type="GO" id="GO:0005829">
    <property type="term" value="C:cytosol"/>
    <property type="evidence" value="ECO:0007669"/>
    <property type="project" value="TreeGrafter"/>
</dbReference>
<sequence>MSGHSKWSSIKHKKAKKDAQRSNLFSKLSRKLTIEAKAGGDPATNPGLRLAIDMAQAARMPKENIRRAIQRGTGELPGVNYTEFT</sequence>
<keyword evidence="3 7" id="KW-0238">DNA-binding</keyword>
<dbReference type="Gene3D" id="1.10.10.200">
    <property type="match status" value="1"/>
</dbReference>
<name>A0A523S3V0_UNCAE</name>
<protein>
    <submittedName>
        <fullName evidence="7">YebC/PmpR family DNA-binding transcriptional regulator</fullName>
    </submittedName>
</protein>
<feature type="region of interest" description="Disordered" evidence="5">
    <location>
        <begin position="1"/>
        <end position="26"/>
    </location>
</feature>
<dbReference type="Pfam" id="PF20772">
    <property type="entry name" value="TACO1_YebC_N"/>
    <property type="match status" value="1"/>
</dbReference>
<evidence type="ECO:0000259" key="6">
    <source>
        <dbReference type="Pfam" id="PF20772"/>
    </source>
</evidence>
<organism evidence="7 8">
    <name type="scientific">Aerophobetes bacterium</name>
    <dbReference type="NCBI Taxonomy" id="2030807"/>
    <lineage>
        <taxon>Bacteria</taxon>
        <taxon>Candidatus Aerophobota</taxon>
    </lineage>
</organism>
<reference evidence="7 8" key="1">
    <citation type="submission" date="2019-03" db="EMBL/GenBank/DDBJ databases">
        <title>Metabolic potential of uncultured bacteria and archaea associated with petroleum seepage in deep-sea sediments.</title>
        <authorList>
            <person name="Dong X."/>
            <person name="Hubert C."/>
        </authorList>
    </citation>
    <scope>NUCLEOTIDE SEQUENCE [LARGE SCALE GENOMIC DNA]</scope>
    <source>
        <strain evidence="7">E44_bin7</strain>
    </source>
</reference>
<feature type="domain" description="TACO1/YebC-like N-terminal" evidence="6">
    <location>
        <begin position="5"/>
        <end position="75"/>
    </location>
</feature>
<dbReference type="SUPFAM" id="SSF75625">
    <property type="entry name" value="YebC-like"/>
    <property type="match status" value="1"/>
</dbReference>
<dbReference type="EMBL" id="SOKJ01000080">
    <property type="protein sequence ID" value="TET12509.1"/>
    <property type="molecule type" value="Genomic_DNA"/>
</dbReference>
<evidence type="ECO:0000256" key="5">
    <source>
        <dbReference type="SAM" id="MobiDB-lite"/>
    </source>
</evidence>
<evidence type="ECO:0000313" key="8">
    <source>
        <dbReference type="Proteomes" id="UP000316360"/>
    </source>
</evidence>
<dbReference type="InterPro" id="IPR029072">
    <property type="entry name" value="YebC-like"/>
</dbReference>
<comment type="caution">
    <text evidence="7">The sequence shown here is derived from an EMBL/GenBank/DDBJ whole genome shotgun (WGS) entry which is preliminary data.</text>
</comment>
<dbReference type="InterPro" id="IPR017856">
    <property type="entry name" value="Integrase-like_N"/>
</dbReference>
<dbReference type="PANTHER" id="PTHR12532">
    <property type="entry name" value="TRANSLATIONAL ACTIVATOR OF CYTOCHROME C OXIDASE 1"/>
    <property type="match status" value="1"/>
</dbReference>
<keyword evidence="4" id="KW-0804">Transcription</keyword>
<dbReference type="Proteomes" id="UP000316360">
    <property type="component" value="Unassembled WGS sequence"/>
</dbReference>
<keyword evidence="1" id="KW-0963">Cytoplasm</keyword>
<dbReference type="GO" id="GO:0003677">
    <property type="term" value="F:DNA binding"/>
    <property type="evidence" value="ECO:0007669"/>
    <property type="project" value="UniProtKB-KW"/>
</dbReference>
<proteinExistence type="predicted"/>
<dbReference type="PANTHER" id="PTHR12532:SF6">
    <property type="entry name" value="TRANSCRIPTIONAL REGULATORY PROTEIN YEBC-RELATED"/>
    <property type="match status" value="1"/>
</dbReference>
<keyword evidence="2" id="KW-0805">Transcription regulation</keyword>
<evidence type="ECO:0000256" key="3">
    <source>
        <dbReference type="ARBA" id="ARBA00023125"/>
    </source>
</evidence>
<accession>A0A523S3V0</accession>
<dbReference type="InterPro" id="IPR049083">
    <property type="entry name" value="TACO1_YebC_N"/>
</dbReference>